<dbReference type="Pfam" id="PF00083">
    <property type="entry name" value="Sugar_tr"/>
    <property type="match status" value="2"/>
</dbReference>
<dbReference type="InterPro" id="IPR036259">
    <property type="entry name" value="MFS_trans_sf"/>
</dbReference>
<protein>
    <recommendedName>
        <fullName evidence="7">Major facilitator superfamily (MFS) profile domain-containing protein</fullName>
    </recommendedName>
</protein>
<dbReference type="GeneID" id="87914132"/>
<dbReference type="Gene3D" id="1.20.1250.20">
    <property type="entry name" value="MFS general substrate transporter like domains"/>
    <property type="match status" value="1"/>
</dbReference>
<dbReference type="InterPro" id="IPR050360">
    <property type="entry name" value="MFS_Sugar_Transporters"/>
</dbReference>
<evidence type="ECO:0000256" key="5">
    <source>
        <dbReference type="ARBA" id="ARBA00023136"/>
    </source>
</evidence>
<feature type="transmembrane region" description="Helical" evidence="6">
    <location>
        <begin position="429"/>
        <end position="448"/>
    </location>
</feature>
<feature type="transmembrane region" description="Helical" evidence="6">
    <location>
        <begin position="364"/>
        <end position="387"/>
    </location>
</feature>
<evidence type="ECO:0000256" key="3">
    <source>
        <dbReference type="ARBA" id="ARBA00022692"/>
    </source>
</evidence>
<comment type="subcellular location">
    <subcellularLocation>
        <location evidence="1">Membrane</location>
        <topology evidence="1">Multi-pass membrane protein</topology>
    </subcellularLocation>
</comment>
<feature type="domain" description="Major facilitator superfamily (MFS) profile" evidence="7">
    <location>
        <begin position="263"/>
        <end position="493"/>
    </location>
</feature>
<feature type="transmembrane region" description="Helical" evidence="6">
    <location>
        <begin position="78"/>
        <end position="100"/>
    </location>
</feature>
<organism evidence="8 9">
    <name type="scientific">Trichoderma aggressivum f. europaeum</name>
    <dbReference type="NCBI Taxonomy" id="173218"/>
    <lineage>
        <taxon>Eukaryota</taxon>
        <taxon>Fungi</taxon>
        <taxon>Dikarya</taxon>
        <taxon>Ascomycota</taxon>
        <taxon>Pezizomycotina</taxon>
        <taxon>Sordariomycetes</taxon>
        <taxon>Hypocreomycetidae</taxon>
        <taxon>Hypocreales</taxon>
        <taxon>Hypocreaceae</taxon>
        <taxon>Trichoderma</taxon>
    </lineage>
</organism>
<dbReference type="InterPro" id="IPR020846">
    <property type="entry name" value="MFS_dom"/>
</dbReference>
<feature type="transmembrane region" description="Helical" evidence="6">
    <location>
        <begin position="132"/>
        <end position="149"/>
    </location>
</feature>
<comment type="similarity">
    <text evidence="2">Belongs to the major facilitator superfamily. Sugar transporter (TC 2.A.1.1) family.</text>
</comment>
<dbReference type="Proteomes" id="UP001273209">
    <property type="component" value="Unassembled WGS sequence"/>
</dbReference>
<feature type="transmembrane region" description="Helical" evidence="6">
    <location>
        <begin position="330"/>
        <end position="352"/>
    </location>
</feature>
<dbReference type="InterPro" id="IPR005829">
    <property type="entry name" value="Sugar_transporter_CS"/>
</dbReference>
<dbReference type="SUPFAM" id="SSF103473">
    <property type="entry name" value="MFS general substrate transporter"/>
    <property type="match status" value="1"/>
</dbReference>
<feature type="transmembrane region" description="Helical" evidence="6">
    <location>
        <begin position="305"/>
        <end position="323"/>
    </location>
</feature>
<keyword evidence="5 6" id="KW-0472">Membrane</keyword>
<dbReference type="InterPro" id="IPR005828">
    <property type="entry name" value="MFS_sugar_transport-like"/>
</dbReference>
<keyword evidence="3 6" id="KW-0812">Transmembrane</keyword>
<proteinExistence type="inferred from homology"/>
<evidence type="ECO:0000256" key="2">
    <source>
        <dbReference type="ARBA" id="ARBA00010992"/>
    </source>
</evidence>
<dbReference type="GO" id="GO:0005351">
    <property type="term" value="F:carbohydrate:proton symporter activity"/>
    <property type="evidence" value="ECO:0007669"/>
    <property type="project" value="TreeGrafter"/>
</dbReference>
<dbReference type="EMBL" id="JAWRVG010000067">
    <property type="protein sequence ID" value="KAK4061642.1"/>
    <property type="molecule type" value="Genomic_DNA"/>
</dbReference>
<gene>
    <name evidence="8" type="ORF">Triagg1_10184</name>
</gene>
<comment type="caution">
    <text evidence="8">The sequence shown here is derived from an EMBL/GenBank/DDBJ whole genome shotgun (WGS) entry which is preliminary data.</text>
</comment>
<evidence type="ECO:0000256" key="6">
    <source>
        <dbReference type="SAM" id="Phobius"/>
    </source>
</evidence>
<name>A0AAE1I5Z6_9HYPO</name>
<sequence length="493" mass="54540">MAPSAVASPGNAVLLAKVTNKTHRLWWRDPGLQSLNILLLSCFLGSIANGYDVSLISGLEAIPRWFEDISGAKNVNTLGLLIAAYSFGGVISFFPAPWVADKLGRRWGIIIGDVAVIGQCFCKTAIQFLATRLVLGFFSLFYSISSTALPSELAHPRQRAIVGALFNTFFLLVVEDTCHYTALWTSVQLIFVLFTPESPRWLVNNERLDEAKSTLAKYHANGDETDELVIVEFLEIRALVEPAKSLKVTWASLFATPGNRRRISICLGLGLATQWVGNGIISYYFAPVLETVGISNPTQQQGINGGLQIYNWFLSIAGAMLAERAGRRKLFMLSSSIMLLFMILVLTCSDVFANTGNSSSGTAVIVFLFLFLGGYVIGFTPIPIVYVNEIWPTELRAKGGSVYWLSQTLAVCFNQYVNPIALREIRWRYYFVYVGVLIAVIMFVYFFVLETKGSSLEEVVGIFDKKYEVAVSQPLSNALRKEETEVVTVENTA</sequence>
<evidence type="ECO:0000313" key="9">
    <source>
        <dbReference type="Proteomes" id="UP001273209"/>
    </source>
</evidence>
<dbReference type="PROSITE" id="PS00216">
    <property type="entry name" value="SUGAR_TRANSPORT_1"/>
    <property type="match status" value="1"/>
</dbReference>
<dbReference type="GO" id="GO:0016020">
    <property type="term" value="C:membrane"/>
    <property type="evidence" value="ECO:0007669"/>
    <property type="project" value="UniProtKB-SubCell"/>
</dbReference>
<dbReference type="RefSeq" id="XP_062750833.1">
    <property type="nucleotide sequence ID" value="XM_062894227.1"/>
</dbReference>
<feature type="transmembrane region" description="Helical" evidence="6">
    <location>
        <begin position="37"/>
        <end position="58"/>
    </location>
</feature>
<evidence type="ECO:0000259" key="7">
    <source>
        <dbReference type="PROSITE" id="PS50850"/>
    </source>
</evidence>
<dbReference type="AlphaFoldDB" id="A0AAE1I5Z6"/>
<dbReference type="PANTHER" id="PTHR48022">
    <property type="entry name" value="PLASTIDIC GLUCOSE TRANSPORTER 4"/>
    <property type="match status" value="1"/>
</dbReference>
<keyword evidence="9" id="KW-1185">Reference proteome</keyword>
<evidence type="ECO:0000256" key="4">
    <source>
        <dbReference type="ARBA" id="ARBA00022989"/>
    </source>
</evidence>
<dbReference type="PANTHER" id="PTHR48022:SF52">
    <property type="entry name" value="SUGAR TRANSPORTER, PUTATIVE-RELATED"/>
    <property type="match status" value="1"/>
</dbReference>
<evidence type="ECO:0000256" key="1">
    <source>
        <dbReference type="ARBA" id="ARBA00004141"/>
    </source>
</evidence>
<accession>A0AAE1I5Z6</accession>
<reference evidence="8" key="1">
    <citation type="submission" date="2023-11" db="EMBL/GenBank/DDBJ databases">
        <title>The genome sequences of three competitors of mushroom-forming fungi.</title>
        <authorList>
            <person name="Beijen E."/>
            <person name="Ohm R.A."/>
        </authorList>
    </citation>
    <scope>NUCLEOTIDE SEQUENCE</scope>
    <source>
        <strain evidence="8">CBS 100526</strain>
    </source>
</reference>
<feature type="transmembrane region" description="Helical" evidence="6">
    <location>
        <begin position="263"/>
        <end position="285"/>
    </location>
</feature>
<keyword evidence="4 6" id="KW-1133">Transmembrane helix</keyword>
<evidence type="ECO:0000313" key="8">
    <source>
        <dbReference type="EMBL" id="KAK4061642.1"/>
    </source>
</evidence>
<dbReference type="PROSITE" id="PS50850">
    <property type="entry name" value="MFS"/>
    <property type="match status" value="1"/>
</dbReference>